<feature type="domain" description="Leucine-binding protein" evidence="5">
    <location>
        <begin position="115"/>
        <end position="458"/>
    </location>
</feature>
<reference evidence="6 7" key="1">
    <citation type="submission" date="2019-03" db="EMBL/GenBank/DDBJ databases">
        <title>Ramlibacter rhizophilus CCTCC AB2015357, whole genome shotgun sequence.</title>
        <authorList>
            <person name="Zhang X."/>
            <person name="Feng G."/>
            <person name="Zhu H."/>
        </authorList>
    </citation>
    <scope>NUCLEOTIDE SEQUENCE [LARGE SCALE GENOMIC DNA]</scope>
    <source>
        <strain evidence="6 7">CCTCC AB2015357</strain>
    </source>
</reference>
<keyword evidence="4" id="KW-0029">Amino-acid transport</keyword>
<sequence length="469" mass="50129">MPNWRRTRSSASSSIATTWCRWRGSAEPGRARAPRFSRVAPRATLSAVRLAHAQHATAARACATKSLGIALAMPGPRNAEPQPTWGTSEMHKMRRALLAVLAVTATQFAIAQQEPIVIGASIPMSGGVSTFGQHSRWGSELAMEEANAAGGVLGRKVEIDYQDNRCNPAEAVKSVTQMIAQKKYVAIFDGLCSSAALAIMPLVERAEIPFVVANASATSIAEKSGVGGNKWTFKVNPTDASMLDALVAWLDKEGKAKNIAFLGEDTDFGRAGSTGLEEALKKRGHKLAMTDFYQKGTADFSSVLAKIKARKPAALALYAIDADFQNMMRQWNGMGGGVPLTGRVLVDQVPKEIMSTGVLDGTTAVQPYDVNIDTPANKAFVEAYKKKSGGTAPIMVGFESYEATRILLDAIKRAGSTQPAAIRDALAKTKYDSILGTTLEFDKNNLIHNNAVILGVRDGKVVVLGFSKT</sequence>
<dbReference type="Proteomes" id="UP000297564">
    <property type="component" value="Unassembled WGS sequence"/>
</dbReference>
<evidence type="ECO:0000256" key="1">
    <source>
        <dbReference type="ARBA" id="ARBA00010062"/>
    </source>
</evidence>
<dbReference type="PANTHER" id="PTHR30483">
    <property type="entry name" value="LEUCINE-SPECIFIC-BINDING PROTEIN"/>
    <property type="match status" value="1"/>
</dbReference>
<gene>
    <name evidence="6" type="ORF">EZ242_13810</name>
</gene>
<dbReference type="InterPro" id="IPR028081">
    <property type="entry name" value="Leu-bd"/>
</dbReference>
<keyword evidence="2" id="KW-0813">Transport</keyword>
<name>A0A4Z0BKI6_9BURK</name>
<evidence type="ECO:0000256" key="4">
    <source>
        <dbReference type="ARBA" id="ARBA00022970"/>
    </source>
</evidence>
<evidence type="ECO:0000313" key="7">
    <source>
        <dbReference type="Proteomes" id="UP000297564"/>
    </source>
</evidence>
<dbReference type="InterPro" id="IPR051010">
    <property type="entry name" value="BCAA_transport"/>
</dbReference>
<keyword evidence="7" id="KW-1185">Reference proteome</keyword>
<dbReference type="PANTHER" id="PTHR30483:SF6">
    <property type="entry name" value="PERIPLASMIC BINDING PROTEIN OF ABC TRANSPORTER FOR NATURAL AMINO ACIDS"/>
    <property type="match status" value="1"/>
</dbReference>
<dbReference type="InterPro" id="IPR000709">
    <property type="entry name" value="Leu_Ile_Val-bd"/>
</dbReference>
<dbReference type="SUPFAM" id="SSF53822">
    <property type="entry name" value="Periplasmic binding protein-like I"/>
    <property type="match status" value="1"/>
</dbReference>
<evidence type="ECO:0000256" key="3">
    <source>
        <dbReference type="ARBA" id="ARBA00022729"/>
    </source>
</evidence>
<dbReference type="AlphaFoldDB" id="A0A4Z0BKI6"/>
<dbReference type="PRINTS" id="PR00337">
    <property type="entry name" value="LEUILEVALBP"/>
</dbReference>
<evidence type="ECO:0000256" key="2">
    <source>
        <dbReference type="ARBA" id="ARBA00022448"/>
    </source>
</evidence>
<dbReference type="InterPro" id="IPR028082">
    <property type="entry name" value="Peripla_BP_I"/>
</dbReference>
<accession>A0A4Z0BKI6</accession>
<dbReference type="GO" id="GO:0006865">
    <property type="term" value="P:amino acid transport"/>
    <property type="evidence" value="ECO:0007669"/>
    <property type="project" value="UniProtKB-KW"/>
</dbReference>
<protein>
    <submittedName>
        <fullName evidence="6">ABC transporter substrate-binding protein</fullName>
    </submittedName>
</protein>
<dbReference type="Gene3D" id="3.40.50.2300">
    <property type="match status" value="2"/>
</dbReference>
<evidence type="ECO:0000259" key="5">
    <source>
        <dbReference type="Pfam" id="PF13458"/>
    </source>
</evidence>
<dbReference type="OrthoDB" id="9783240at2"/>
<organism evidence="6 7">
    <name type="scientific">Ramlibacter rhizophilus</name>
    <dbReference type="NCBI Taxonomy" id="1781167"/>
    <lineage>
        <taxon>Bacteria</taxon>
        <taxon>Pseudomonadati</taxon>
        <taxon>Pseudomonadota</taxon>
        <taxon>Betaproteobacteria</taxon>
        <taxon>Burkholderiales</taxon>
        <taxon>Comamonadaceae</taxon>
        <taxon>Ramlibacter</taxon>
    </lineage>
</organism>
<dbReference type="EMBL" id="SMLL01000005">
    <property type="protein sequence ID" value="TFY98604.1"/>
    <property type="molecule type" value="Genomic_DNA"/>
</dbReference>
<dbReference type="Pfam" id="PF13458">
    <property type="entry name" value="Peripla_BP_6"/>
    <property type="match status" value="1"/>
</dbReference>
<proteinExistence type="inferred from homology"/>
<comment type="similarity">
    <text evidence="1">Belongs to the leucine-binding protein family.</text>
</comment>
<evidence type="ECO:0000313" key="6">
    <source>
        <dbReference type="EMBL" id="TFY98604.1"/>
    </source>
</evidence>
<keyword evidence="3" id="KW-0732">Signal</keyword>
<comment type="caution">
    <text evidence="6">The sequence shown here is derived from an EMBL/GenBank/DDBJ whole genome shotgun (WGS) entry which is preliminary data.</text>
</comment>